<evidence type="ECO:0000313" key="3">
    <source>
        <dbReference type="Proteomes" id="UP000655443"/>
    </source>
</evidence>
<feature type="transmembrane region" description="Helical" evidence="1">
    <location>
        <begin position="45"/>
        <end position="61"/>
    </location>
</feature>
<keyword evidence="1" id="KW-1133">Transmembrane helix</keyword>
<sequence>MVEQQQNDADQAQEVWRRRAGSVSFLVGLFAALAFFAFFPGLPHVIDWGAVLAALAVGWLARRSCLALMARTGRKGSESP</sequence>
<evidence type="ECO:0000256" key="1">
    <source>
        <dbReference type="SAM" id="Phobius"/>
    </source>
</evidence>
<dbReference type="AlphaFoldDB" id="A0A919CZU5"/>
<keyword evidence="3" id="KW-1185">Reference proteome</keyword>
<feature type="transmembrane region" description="Helical" evidence="1">
    <location>
        <begin position="20"/>
        <end position="39"/>
    </location>
</feature>
<keyword evidence="1" id="KW-0812">Transmembrane</keyword>
<protein>
    <submittedName>
        <fullName evidence="2">Uncharacterized protein</fullName>
    </submittedName>
</protein>
<reference evidence="2" key="2">
    <citation type="submission" date="2020-09" db="EMBL/GenBank/DDBJ databases">
        <authorList>
            <person name="Sun Q."/>
            <person name="Ohkuma M."/>
        </authorList>
    </citation>
    <scope>NUCLEOTIDE SEQUENCE</scope>
    <source>
        <strain evidence="2">JCM 4714</strain>
    </source>
</reference>
<proteinExistence type="predicted"/>
<dbReference type="RefSeq" id="WP_189947927.1">
    <property type="nucleotide sequence ID" value="NZ_BMVG01000001.1"/>
</dbReference>
<evidence type="ECO:0000313" key="2">
    <source>
        <dbReference type="EMBL" id="GHD98179.1"/>
    </source>
</evidence>
<dbReference type="EMBL" id="BMVG01000001">
    <property type="protein sequence ID" value="GHD98179.1"/>
    <property type="molecule type" value="Genomic_DNA"/>
</dbReference>
<gene>
    <name evidence="2" type="ORF">GCM10010339_04320</name>
</gene>
<reference evidence="2" key="1">
    <citation type="journal article" date="2014" name="Int. J. Syst. Evol. Microbiol.">
        <title>Complete genome sequence of Corynebacterium casei LMG S-19264T (=DSM 44701T), isolated from a smear-ripened cheese.</title>
        <authorList>
            <consortium name="US DOE Joint Genome Institute (JGI-PGF)"/>
            <person name="Walter F."/>
            <person name="Albersmeier A."/>
            <person name="Kalinowski J."/>
            <person name="Ruckert C."/>
        </authorList>
    </citation>
    <scope>NUCLEOTIDE SEQUENCE</scope>
    <source>
        <strain evidence="2">JCM 4714</strain>
    </source>
</reference>
<accession>A0A919CZU5</accession>
<dbReference type="Proteomes" id="UP000655443">
    <property type="component" value="Unassembled WGS sequence"/>
</dbReference>
<organism evidence="2 3">
    <name type="scientific">Streptomyces alanosinicus</name>
    <dbReference type="NCBI Taxonomy" id="68171"/>
    <lineage>
        <taxon>Bacteria</taxon>
        <taxon>Bacillati</taxon>
        <taxon>Actinomycetota</taxon>
        <taxon>Actinomycetes</taxon>
        <taxon>Kitasatosporales</taxon>
        <taxon>Streptomycetaceae</taxon>
        <taxon>Streptomyces</taxon>
    </lineage>
</organism>
<name>A0A919CZU5_9ACTN</name>
<comment type="caution">
    <text evidence="2">The sequence shown here is derived from an EMBL/GenBank/DDBJ whole genome shotgun (WGS) entry which is preliminary data.</text>
</comment>
<keyword evidence="1" id="KW-0472">Membrane</keyword>